<dbReference type="FunFam" id="3.50.50.60:FF:000203">
    <property type="entry name" value="Related to sulfide:quinone oxidoreductase, mitochondrial"/>
    <property type="match status" value="1"/>
</dbReference>
<evidence type="ECO:0000256" key="1">
    <source>
        <dbReference type="ARBA" id="ARBA00004141"/>
    </source>
</evidence>
<dbReference type="GO" id="GO:0016020">
    <property type="term" value="C:membrane"/>
    <property type="evidence" value="ECO:0007669"/>
    <property type="project" value="UniProtKB-SubCell"/>
</dbReference>
<reference evidence="7" key="1">
    <citation type="submission" date="2020-03" db="EMBL/GenBank/DDBJ databases">
        <title>Draft Genome Sequence of Cylindrodendrum hubeiense.</title>
        <authorList>
            <person name="Buettner E."/>
            <person name="Kellner H."/>
        </authorList>
    </citation>
    <scope>NUCLEOTIDE SEQUENCE</scope>
    <source>
        <strain evidence="7">IHI 201604</strain>
    </source>
</reference>
<dbReference type="SUPFAM" id="SSF51905">
    <property type="entry name" value="FAD/NAD(P)-binding domain"/>
    <property type="match status" value="2"/>
</dbReference>
<dbReference type="Proteomes" id="UP000722485">
    <property type="component" value="Unassembled WGS sequence"/>
</dbReference>
<dbReference type="SUPFAM" id="SSF103506">
    <property type="entry name" value="Mitochondrial carrier"/>
    <property type="match status" value="1"/>
</dbReference>
<dbReference type="InterPro" id="IPR023395">
    <property type="entry name" value="MCP_dom_sf"/>
</dbReference>
<dbReference type="EMBL" id="JAANBB010000019">
    <property type="protein sequence ID" value="KAF7555587.1"/>
    <property type="molecule type" value="Genomic_DNA"/>
</dbReference>
<organism evidence="7 8">
    <name type="scientific">Cylindrodendrum hubeiense</name>
    <dbReference type="NCBI Taxonomy" id="595255"/>
    <lineage>
        <taxon>Eukaryota</taxon>
        <taxon>Fungi</taxon>
        <taxon>Dikarya</taxon>
        <taxon>Ascomycota</taxon>
        <taxon>Pezizomycotina</taxon>
        <taxon>Sordariomycetes</taxon>
        <taxon>Hypocreomycetidae</taxon>
        <taxon>Hypocreales</taxon>
        <taxon>Nectriaceae</taxon>
        <taxon>Cylindrodendrum</taxon>
    </lineage>
</organism>
<evidence type="ECO:0000256" key="3">
    <source>
        <dbReference type="ARBA" id="ARBA00022792"/>
    </source>
</evidence>
<feature type="repeat" description="Solcar" evidence="6">
    <location>
        <begin position="483"/>
        <end position="568"/>
    </location>
</feature>
<comment type="subcellular location">
    <subcellularLocation>
        <location evidence="1">Membrane</location>
        <topology evidence="1">Multi-pass membrane protein</topology>
    </subcellularLocation>
</comment>
<keyword evidence="3" id="KW-0496">Mitochondrion</keyword>
<evidence type="ECO:0000313" key="7">
    <source>
        <dbReference type="EMBL" id="KAF7555587.1"/>
    </source>
</evidence>
<dbReference type="InterPro" id="IPR015904">
    <property type="entry name" value="Sulphide_quinone_reductase"/>
</dbReference>
<keyword evidence="2 6" id="KW-0812">Transmembrane</keyword>
<dbReference type="PROSITE" id="PS50920">
    <property type="entry name" value="SOLCAR"/>
    <property type="match status" value="3"/>
</dbReference>
<dbReference type="Gene3D" id="1.50.40.10">
    <property type="entry name" value="Mitochondrial carrier domain"/>
    <property type="match status" value="1"/>
</dbReference>
<protein>
    <submittedName>
        <fullName evidence="7">Uncharacterized protein</fullName>
    </submittedName>
</protein>
<dbReference type="FunFam" id="1.50.40.10:FF:000107">
    <property type="entry name" value="Mitochondrial dicarboxylate carrier"/>
    <property type="match status" value="1"/>
</dbReference>
<dbReference type="GO" id="GO:0071949">
    <property type="term" value="F:FAD binding"/>
    <property type="evidence" value="ECO:0007669"/>
    <property type="project" value="TreeGrafter"/>
</dbReference>
<sequence length="762" mass="83538">MFSSRLTLAARSTGRSAITAQGFPVIRTFATASPVTVAAKNHKVVVVGGGTAGLAISHQLLRSGKFAQDDIAVVDPAEWHDYQPGFTLAAAGLKNKEDLRKPMRTLIDRKLKFYNDSVGTFSPDDNFITLANGDKVSYDQLVVVPGIKVDFSSIKGLPEALADPNSHVCSIYGYETCDKVFRSMKKFRKGTALFTQPTGIVKCAGAPQKTMWLALDYWKRAGLYDATSKSPIDISFATGIPTMFGVPKYSATLEVLRKERGVEGLFQHDLLSINGNTATFVRGDGKGEVKKHFDFLHVVPKMGPHAFVKNSALANEAGLVDVDAFTTRHNSYQNVWSAGDASGLPTSKTMAAITSQAPVLVRNLLRSLDGKELDPAYDGYTSCPLVTEYGKVLLAEFKYGGEPKETFNTAERRVLHPDGPAEWGVLHPGGPPGWGNLVHINQYRISVLPFKKPISFATVNMSTQVLLIPVTRAENNEQRRNSSNVRYPFWFGGSASSMAACVTHPLDLIKVRLQTRKPGTPKGMARTIAKIYKTDGPLGFYSGISASLLRQLTYSTIRFGIYEDMKHRAGPNPSFPLLVAMASSSGFIGGMAGNVGDVLNIRMQQDAALPMHERRNYKHAIDGMIRMTKEEGISSWFRGWLPNCSRAAVTTAGQLASYDAAKRMLIQYTPMEDTLATQLLASLLAGLVAATVTSPIDVIKTRVMLSTEKQGIVTFIKNISRTEGAGWMFKGWVPSFLRLGPYTICTFLFLELHRKTYKKFQE</sequence>
<proteinExistence type="predicted"/>
<evidence type="ECO:0000256" key="2">
    <source>
        <dbReference type="ARBA" id="ARBA00022692"/>
    </source>
</evidence>
<dbReference type="InterPro" id="IPR018108">
    <property type="entry name" value="MCP_transmembrane"/>
</dbReference>
<evidence type="ECO:0000313" key="8">
    <source>
        <dbReference type="Proteomes" id="UP000722485"/>
    </source>
</evidence>
<evidence type="ECO:0000256" key="5">
    <source>
        <dbReference type="ARBA" id="ARBA00023136"/>
    </source>
</evidence>
<dbReference type="GO" id="GO:0070224">
    <property type="term" value="F:sulfide:quinone oxidoreductase activity"/>
    <property type="evidence" value="ECO:0007669"/>
    <property type="project" value="TreeGrafter"/>
</dbReference>
<keyword evidence="5 6" id="KW-0472">Membrane</keyword>
<dbReference type="PANTHER" id="PTHR10632">
    <property type="entry name" value="SULFIDE:QUINONE OXIDOREDUCTASE"/>
    <property type="match status" value="1"/>
</dbReference>
<dbReference type="PANTHER" id="PTHR10632:SF2">
    <property type="entry name" value="SULFIDE:QUINONE OXIDOREDUCTASE, MITOCHONDRIAL"/>
    <property type="match status" value="1"/>
</dbReference>
<evidence type="ECO:0000256" key="4">
    <source>
        <dbReference type="ARBA" id="ARBA00022989"/>
    </source>
</evidence>
<feature type="repeat" description="Solcar" evidence="6">
    <location>
        <begin position="673"/>
        <end position="756"/>
    </location>
</feature>
<dbReference type="OrthoDB" id="448427at2759"/>
<dbReference type="InterPro" id="IPR036188">
    <property type="entry name" value="FAD/NAD-bd_sf"/>
</dbReference>
<dbReference type="Gene3D" id="3.50.50.60">
    <property type="entry name" value="FAD/NAD(P)-binding domain"/>
    <property type="match status" value="2"/>
</dbReference>
<dbReference type="GO" id="GO:0005739">
    <property type="term" value="C:mitochondrion"/>
    <property type="evidence" value="ECO:0007669"/>
    <property type="project" value="TreeGrafter"/>
</dbReference>
<dbReference type="Pfam" id="PF00153">
    <property type="entry name" value="Mito_carr"/>
    <property type="match status" value="3"/>
</dbReference>
<name>A0A9P5HHA8_9HYPO</name>
<keyword evidence="8" id="KW-1185">Reference proteome</keyword>
<keyword evidence="3" id="KW-0999">Mitochondrion inner membrane</keyword>
<dbReference type="AlphaFoldDB" id="A0A9P5HHA8"/>
<accession>A0A9P5HHA8</accession>
<dbReference type="GO" id="GO:0070221">
    <property type="term" value="P:sulfide oxidation, using sulfide:quinone oxidoreductase"/>
    <property type="evidence" value="ECO:0007669"/>
    <property type="project" value="TreeGrafter"/>
</dbReference>
<feature type="repeat" description="Solcar" evidence="6">
    <location>
        <begin position="573"/>
        <end position="664"/>
    </location>
</feature>
<keyword evidence="4" id="KW-1133">Transmembrane helix</keyword>
<gene>
    <name evidence="7" type="ORF">G7Z17_g2077</name>
</gene>
<evidence type="ECO:0000256" key="6">
    <source>
        <dbReference type="PROSITE-ProRule" id="PRU00282"/>
    </source>
</evidence>
<comment type="caution">
    <text evidence="7">The sequence shown here is derived from an EMBL/GenBank/DDBJ whole genome shotgun (WGS) entry which is preliminary data.</text>
</comment>